<dbReference type="Proteomes" id="UP001732700">
    <property type="component" value="Chromosome 6C"/>
</dbReference>
<reference evidence="1" key="1">
    <citation type="submission" date="2021-05" db="EMBL/GenBank/DDBJ databases">
        <authorList>
            <person name="Scholz U."/>
            <person name="Mascher M."/>
            <person name="Fiebig A."/>
        </authorList>
    </citation>
    <scope>NUCLEOTIDE SEQUENCE [LARGE SCALE GENOMIC DNA]</scope>
</reference>
<name>A0ACD5Z8U8_AVESA</name>
<proteinExistence type="predicted"/>
<dbReference type="EnsemblPlants" id="AVESA.00010b.r2.6CG1121120.1">
    <property type="protein sequence ID" value="AVESA.00010b.r2.6CG1121120.1.CDS"/>
    <property type="gene ID" value="AVESA.00010b.r2.6CG1121120"/>
</dbReference>
<keyword evidence="2" id="KW-1185">Reference proteome</keyword>
<protein>
    <submittedName>
        <fullName evidence="1">Uncharacterized protein</fullName>
    </submittedName>
</protein>
<reference evidence="1" key="2">
    <citation type="submission" date="2025-09" db="UniProtKB">
        <authorList>
            <consortium name="EnsemblPlants"/>
        </authorList>
    </citation>
    <scope>IDENTIFICATION</scope>
</reference>
<sequence length="126" mass="14248">MDDTTNWRPVQGCNPPYGVDPNAPSPAAAGGADWRAQLRHDDRTRIVNNILETLKVNFAESHLGALNELQNIAVRFEHRMFTTATSQPDYLRKISWKMGQLEMGLHGHANPQLFPIQNNHGQGMWF</sequence>
<organism evidence="1 2">
    <name type="scientific">Avena sativa</name>
    <name type="common">Oat</name>
    <dbReference type="NCBI Taxonomy" id="4498"/>
    <lineage>
        <taxon>Eukaryota</taxon>
        <taxon>Viridiplantae</taxon>
        <taxon>Streptophyta</taxon>
        <taxon>Embryophyta</taxon>
        <taxon>Tracheophyta</taxon>
        <taxon>Spermatophyta</taxon>
        <taxon>Magnoliopsida</taxon>
        <taxon>Liliopsida</taxon>
        <taxon>Poales</taxon>
        <taxon>Poaceae</taxon>
        <taxon>BOP clade</taxon>
        <taxon>Pooideae</taxon>
        <taxon>Poodae</taxon>
        <taxon>Poeae</taxon>
        <taxon>Poeae Chloroplast Group 1 (Aveneae type)</taxon>
        <taxon>Aveninae</taxon>
        <taxon>Avena</taxon>
    </lineage>
</organism>
<evidence type="ECO:0000313" key="2">
    <source>
        <dbReference type="Proteomes" id="UP001732700"/>
    </source>
</evidence>
<evidence type="ECO:0000313" key="1">
    <source>
        <dbReference type="EnsemblPlants" id="AVESA.00010b.r2.6CG1121120.1.CDS"/>
    </source>
</evidence>
<accession>A0ACD5Z8U8</accession>